<dbReference type="Pfam" id="PF01418">
    <property type="entry name" value="HTH_6"/>
    <property type="match status" value="1"/>
</dbReference>
<dbReference type="SUPFAM" id="SSF53697">
    <property type="entry name" value="SIS domain"/>
    <property type="match status" value="1"/>
</dbReference>
<dbReference type="PANTHER" id="PTHR30514">
    <property type="entry name" value="GLUCOKINASE"/>
    <property type="match status" value="1"/>
</dbReference>
<protein>
    <submittedName>
        <fullName evidence="6">MurR/RpiR family</fullName>
    </submittedName>
</protein>
<sequence length="283" mass="30857">MAYSIISALQNQQKRANSTEDKLITYILKHPRQAGELTIQELAEASKVSTASISRFVKKIGYDSYRDFSVALASFANSNPPVDLFGEIADSDNTQAIARKVFSGAKNALDATLNHCSAELLDQAAQILMGAQRIGFFGIGGSSIVAFNAYHKFLRTPLDVISHPDYDIQLMQAVKLKPRDAAVVISHSGRNEDTLLIAQQLKKNGVPLIAITSFADAPLAKLADIVLLSLAEEVNFRSESMSSLIAQITIIDTLFTMIGSQMPKQTQGVVDTLRNVIEETRTQ</sequence>
<dbReference type="EMBL" id="CAWVOH010000001">
    <property type="protein sequence ID" value="CAK8053582.1"/>
    <property type="molecule type" value="Genomic_DNA"/>
</dbReference>
<dbReference type="Gene3D" id="1.10.10.10">
    <property type="entry name" value="Winged helix-like DNA-binding domain superfamily/Winged helix DNA-binding domain"/>
    <property type="match status" value="1"/>
</dbReference>
<dbReference type="PROSITE" id="PS51464">
    <property type="entry name" value="SIS"/>
    <property type="match status" value="1"/>
</dbReference>
<dbReference type="CDD" id="cd05013">
    <property type="entry name" value="SIS_RpiR"/>
    <property type="match status" value="1"/>
</dbReference>
<gene>
    <name evidence="6" type="ORF">R54876_GBNLAHCA_00139</name>
</gene>
<dbReference type="Gene3D" id="3.40.50.10490">
    <property type="entry name" value="Glucose-6-phosphate isomerase like protein, domain 1"/>
    <property type="match status" value="1"/>
</dbReference>
<comment type="caution">
    <text evidence="6">The sequence shown here is derived from an EMBL/GenBank/DDBJ whole genome shotgun (WGS) entry which is preliminary data.</text>
</comment>
<dbReference type="InterPro" id="IPR036388">
    <property type="entry name" value="WH-like_DNA-bd_sf"/>
</dbReference>
<dbReference type="PANTHER" id="PTHR30514:SF1">
    <property type="entry name" value="HTH-TYPE TRANSCRIPTIONAL REGULATOR HEXR-RELATED"/>
    <property type="match status" value="1"/>
</dbReference>
<organism evidence="6 7">
    <name type="scientific">Eupransor demetentiae</name>
    <dbReference type="NCBI Taxonomy" id="3109584"/>
    <lineage>
        <taxon>Bacteria</taxon>
        <taxon>Bacillati</taxon>
        <taxon>Bacillota</taxon>
        <taxon>Bacilli</taxon>
        <taxon>Lactobacillales</taxon>
        <taxon>Lactobacillaceae</taxon>
        <taxon>Eupransor</taxon>
    </lineage>
</organism>
<dbReference type="InterPro" id="IPR009057">
    <property type="entry name" value="Homeodomain-like_sf"/>
</dbReference>
<evidence type="ECO:0000256" key="2">
    <source>
        <dbReference type="ARBA" id="ARBA00023125"/>
    </source>
</evidence>
<dbReference type="InterPro" id="IPR035472">
    <property type="entry name" value="RpiR-like_SIS"/>
</dbReference>
<feature type="domain" description="HTH rpiR-type" evidence="4">
    <location>
        <begin position="3"/>
        <end position="79"/>
    </location>
</feature>
<evidence type="ECO:0000259" key="5">
    <source>
        <dbReference type="PROSITE" id="PS51464"/>
    </source>
</evidence>
<keyword evidence="3" id="KW-0804">Transcription</keyword>
<dbReference type="InterPro" id="IPR046348">
    <property type="entry name" value="SIS_dom_sf"/>
</dbReference>
<dbReference type="RefSeq" id="WP_349641144.1">
    <property type="nucleotide sequence ID" value="NZ_CAWVOH010000001.1"/>
</dbReference>
<accession>A0ABP0EP68</accession>
<dbReference type="SUPFAM" id="SSF46689">
    <property type="entry name" value="Homeodomain-like"/>
    <property type="match status" value="1"/>
</dbReference>
<dbReference type="Pfam" id="PF01380">
    <property type="entry name" value="SIS"/>
    <property type="match status" value="1"/>
</dbReference>
<evidence type="ECO:0000256" key="1">
    <source>
        <dbReference type="ARBA" id="ARBA00023015"/>
    </source>
</evidence>
<dbReference type="Proteomes" id="UP001314241">
    <property type="component" value="Unassembled WGS sequence"/>
</dbReference>
<proteinExistence type="predicted"/>
<dbReference type="PROSITE" id="PS51071">
    <property type="entry name" value="HTH_RPIR"/>
    <property type="match status" value="1"/>
</dbReference>
<evidence type="ECO:0000313" key="7">
    <source>
        <dbReference type="Proteomes" id="UP001314241"/>
    </source>
</evidence>
<feature type="domain" description="SIS" evidence="5">
    <location>
        <begin position="124"/>
        <end position="264"/>
    </location>
</feature>
<keyword evidence="7" id="KW-1185">Reference proteome</keyword>
<keyword evidence="1" id="KW-0805">Transcription regulation</keyword>
<dbReference type="InterPro" id="IPR001347">
    <property type="entry name" value="SIS_dom"/>
</dbReference>
<evidence type="ECO:0000313" key="6">
    <source>
        <dbReference type="EMBL" id="CAK8053582.1"/>
    </source>
</evidence>
<dbReference type="InterPro" id="IPR000281">
    <property type="entry name" value="HTH_RpiR"/>
</dbReference>
<evidence type="ECO:0000259" key="4">
    <source>
        <dbReference type="PROSITE" id="PS51071"/>
    </source>
</evidence>
<reference evidence="6 7" key="1">
    <citation type="submission" date="2024-01" db="EMBL/GenBank/DDBJ databases">
        <authorList>
            <person name="Botero Cardona J."/>
        </authorList>
    </citation>
    <scope>NUCLEOTIDE SEQUENCE [LARGE SCALE GENOMIC DNA]</scope>
    <source>
        <strain evidence="6 7">LMG 33000</strain>
    </source>
</reference>
<dbReference type="InterPro" id="IPR047640">
    <property type="entry name" value="RpiR-like"/>
</dbReference>
<keyword evidence="2" id="KW-0238">DNA-binding</keyword>
<name>A0ABP0EP68_9LACO</name>
<evidence type="ECO:0000256" key="3">
    <source>
        <dbReference type="ARBA" id="ARBA00023163"/>
    </source>
</evidence>
<dbReference type="PROSITE" id="PS00356">
    <property type="entry name" value="HTH_LACI_1"/>
    <property type="match status" value="1"/>
</dbReference>